<comment type="caution">
    <text evidence="4">The sequence shown here is derived from an EMBL/GenBank/DDBJ whole genome shotgun (WGS) entry which is preliminary data.</text>
</comment>
<gene>
    <name evidence="4" type="ORF">FF38_00399</name>
</gene>
<organism evidence="4 5">
    <name type="scientific">Lucilia cuprina</name>
    <name type="common">Green bottle fly</name>
    <name type="synonym">Australian sheep blowfly</name>
    <dbReference type="NCBI Taxonomy" id="7375"/>
    <lineage>
        <taxon>Eukaryota</taxon>
        <taxon>Metazoa</taxon>
        <taxon>Ecdysozoa</taxon>
        <taxon>Arthropoda</taxon>
        <taxon>Hexapoda</taxon>
        <taxon>Insecta</taxon>
        <taxon>Pterygota</taxon>
        <taxon>Neoptera</taxon>
        <taxon>Endopterygota</taxon>
        <taxon>Diptera</taxon>
        <taxon>Brachycera</taxon>
        <taxon>Muscomorpha</taxon>
        <taxon>Oestroidea</taxon>
        <taxon>Calliphoridae</taxon>
        <taxon>Luciliinae</taxon>
        <taxon>Lucilia</taxon>
    </lineage>
</organism>
<dbReference type="AlphaFoldDB" id="A0A0L0C7D9"/>
<dbReference type="CDD" id="cd06558">
    <property type="entry name" value="crotonase-like"/>
    <property type="match status" value="1"/>
</dbReference>
<evidence type="ECO:0000256" key="3">
    <source>
        <dbReference type="ARBA" id="ARBA00023235"/>
    </source>
</evidence>
<dbReference type="PANTHER" id="PTHR43684:SF1">
    <property type="entry name" value="ENOYL-COA DELTA ISOMERASE 2"/>
    <property type="match status" value="1"/>
</dbReference>
<dbReference type="GO" id="GO:0005777">
    <property type="term" value="C:peroxisome"/>
    <property type="evidence" value="ECO:0007669"/>
    <property type="project" value="UniProtKB-SubCell"/>
</dbReference>
<dbReference type="InterPro" id="IPR051053">
    <property type="entry name" value="ECH/Chromodomain_protein"/>
</dbReference>
<evidence type="ECO:0000313" key="5">
    <source>
        <dbReference type="Proteomes" id="UP000037069"/>
    </source>
</evidence>
<keyword evidence="2" id="KW-0576">Peroxisome</keyword>
<keyword evidence="3" id="KW-0413">Isomerase</keyword>
<dbReference type="InterPro" id="IPR001753">
    <property type="entry name" value="Enoyl-CoA_hydra/iso"/>
</dbReference>
<evidence type="ECO:0008006" key="6">
    <source>
        <dbReference type="Google" id="ProtNLM"/>
    </source>
</evidence>
<protein>
    <recommendedName>
        <fullName evidence="6">Enoyl-CoA delta isomerase 2, mitochondrial</fullName>
    </recommendedName>
</protein>
<dbReference type="Pfam" id="PF00378">
    <property type="entry name" value="ECH_1"/>
    <property type="match status" value="1"/>
</dbReference>
<dbReference type="PANTHER" id="PTHR43684">
    <property type="match status" value="1"/>
</dbReference>
<evidence type="ECO:0000256" key="2">
    <source>
        <dbReference type="ARBA" id="ARBA00023140"/>
    </source>
</evidence>
<dbReference type="Proteomes" id="UP000037069">
    <property type="component" value="Unassembled WGS sequence"/>
</dbReference>
<sequence length="280" mass="32110">MNNLLSRDIRSEPLKKKPKALLVEQENDLLIIKINRLQAKNALNRSAVYELIAAVEGATNNKDIKVVVITGVGDIYTAGNDLKQIQEYKLPEDYYRGANYVLRALVKTFIACPKLLVCLVNGPCIGIGFTLSALCDAVYCTRNAYFQTPFTHLGLCPEACASWTFPRLFGQSWSTKLLLFGEKLTAEKAKEMGFVLEVFELENEQEIEEKFWQKMREYAKLPWESLRTTKRLIREPLEQELLRAMNKELQEIEKLRRGPVYQQAMETLIQKSLNVNKSKL</sequence>
<evidence type="ECO:0000256" key="1">
    <source>
        <dbReference type="ARBA" id="ARBA00004275"/>
    </source>
</evidence>
<dbReference type="STRING" id="7375.A0A0L0C7D9"/>
<dbReference type="Gene3D" id="3.90.226.10">
    <property type="entry name" value="2-enoyl-CoA Hydratase, Chain A, domain 1"/>
    <property type="match status" value="1"/>
</dbReference>
<accession>A0A0L0C7D9</accession>
<dbReference type="EMBL" id="JRES01000814">
    <property type="protein sequence ID" value="KNC28190.1"/>
    <property type="molecule type" value="Genomic_DNA"/>
</dbReference>
<dbReference type="SUPFAM" id="SSF52096">
    <property type="entry name" value="ClpP/crotonase"/>
    <property type="match status" value="1"/>
</dbReference>
<dbReference type="OrthoDB" id="409763at2759"/>
<evidence type="ECO:0000313" key="4">
    <source>
        <dbReference type="EMBL" id="KNC28190.1"/>
    </source>
</evidence>
<dbReference type="OMA" id="IHEKAAN"/>
<proteinExistence type="predicted"/>
<dbReference type="GO" id="GO:0004165">
    <property type="term" value="F:delta(3)-delta(2)-enoyl-CoA isomerase activity"/>
    <property type="evidence" value="ECO:0007669"/>
    <property type="project" value="UniProtKB-ARBA"/>
</dbReference>
<dbReference type="InterPro" id="IPR029045">
    <property type="entry name" value="ClpP/crotonase-like_dom_sf"/>
</dbReference>
<reference evidence="4 5" key="1">
    <citation type="journal article" date="2015" name="Nat. Commun.">
        <title>Lucilia cuprina genome unlocks parasitic fly biology to underpin future interventions.</title>
        <authorList>
            <person name="Anstead C.A."/>
            <person name="Korhonen P.K."/>
            <person name="Young N.D."/>
            <person name="Hall R.S."/>
            <person name="Jex A.R."/>
            <person name="Murali S.C."/>
            <person name="Hughes D.S."/>
            <person name="Lee S.F."/>
            <person name="Perry T."/>
            <person name="Stroehlein A.J."/>
            <person name="Ansell B.R."/>
            <person name="Breugelmans B."/>
            <person name="Hofmann A."/>
            <person name="Qu J."/>
            <person name="Dugan S."/>
            <person name="Lee S.L."/>
            <person name="Chao H."/>
            <person name="Dinh H."/>
            <person name="Han Y."/>
            <person name="Doddapaneni H.V."/>
            <person name="Worley K.C."/>
            <person name="Muzny D.M."/>
            <person name="Ioannidis P."/>
            <person name="Waterhouse R.M."/>
            <person name="Zdobnov E.M."/>
            <person name="James P.J."/>
            <person name="Bagnall N.H."/>
            <person name="Kotze A.C."/>
            <person name="Gibbs R.A."/>
            <person name="Richards S."/>
            <person name="Batterham P."/>
            <person name="Gasser R.B."/>
        </authorList>
    </citation>
    <scope>NUCLEOTIDE SEQUENCE [LARGE SCALE GENOMIC DNA]</scope>
    <source>
        <strain evidence="4 5">LS</strain>
        <tissue evidence="4">Full body</tissue>
    </source>
</reference>
<name>A0A0L0C7D9_LUCCU</name>
<comment type="subcellular location">
    <subcellularLocation>
        <location evidence="1">Peroxisome</location>
    </subcellularLocation>
</comment>
<keyword evidence="5" id="KW-1185">Reference proteome</keyword>